<evidence type="ECO:0000313" key="4">
    <source>
        <dbReference type="Proteomes" id="UP000677918"/>
    </source>
</evidence>
<protein>
    <recommendedName>
        <fullName evidence="2">DUF4097 domain-containing protein</fullName>
    </recommendedName>
</protein>
<dbReference type="PANTHER" id="PTHR34094:SF1">
    <property type="entry name" value="PROTEIN FAM185A"/>
    <property type="match status" value="1"/>
</dbReference>
<reference evidence="3" key="1">
    <citation type="submission" date="2021-04" db="EMBL/GenBank/DDBJ databases">
        <title>Draft genome sequence of Xylanibacillus composti strain K13.</title>
        <authorList>
            <person name="Uke A."/>
            <person name="Chhe C."/>
            <person name="Baramee S."/>
            <person name="Kosugi A."/>
        </authorList>
    </citation>
    <scope>NUCLEOTIDE SEQUENCE</scope>
    <source>
        <strain evidence="3">K13</strain>
    </source>
</reference>
<organism evidence="3 4">
    <name type="scientific">Xylanibacillus composti</name>
    <dbReference type="NCBI Taxonomy" id="1572762"/>
    <lineage>
        <taxon>Bacteria</taxon>
        <taxon>Bacillati</taxon>
        <taxon>Bacillota</taxon>
        <taxon>Bacilli</taxon>
        <taxon>Bacillales</taxon>
        <taxon>Paenibacillaceae</taxon>
        <taxon>Xylanibacillus</taxon>
    </lineage>
</organism>
<keyword evidence="4" id="KW-1185">Reference proteome</keyword>
<name>A0A8J4H1T4_9BACL</name>
<evidence type="ECO:0000259" key="2">
    <source>
        <dbReference type="Pfam" id="PF13349"/>
    </source>
</evidence>
<gene>
    <name evidence="3" type="ORF">XYCOK13_06810</name>
</gene>
<dbReference type="Gene3D" id="2.160.20.120">
    <property type="match status" value="1"/>
</dbReference>
<dbReference type="EMBL" id="BOVK01000007">
    <property type="protein sequence ID" value="GIQ67857.1"/>
    <property type="molecule type" value="Genomic_DNA"/>
</dbReference>
<feature type="compositionally biased region" description="Polar residues" evidence="1">
    <location>
        <begin position="343"/>
        <end position="354"/>
    </location>
</feature>
<dbReference type="PANTHER" id="PTHR34094">
    <property type="match status" value="1"/>
</dbReference>
<dbReference type="InterPro" id="IPR025164">
    <property type="entry name" value="Toastrack_DUF4097"/>
</dbReference>
<evidence type="ECO:0000256" key="1">
    <source>
        <dbReference type="SAM" id="MobiDB-lite"/>
    </source>
</evidence>
<feature type="region of interest" description="Disordered" evidence="1">
    <location>
        <begin position="334"/>
        <end position="354"/>
    </location>
</feature>
<feature type="domain" description="DUF4097" evidence="2">
    <location>
        <begin position="192"/>
        <end position="354"/>
    </location>
</feature>
<accession>A0A8J4H1T4</accession>
<dbReference type="RefSeq" id="WP_213410499.1">
    <property type="nucleotide sequence ID" value="NZ_BOVK01000007.1"/>
</dbReference>
<dbReference type="Pfam" id="PF13349">
    <property type="entry name" value="DUF4097"/>
    <property type="match status" value="1"/>
</dbReference>
<comment type="caution">
    <text evidence="3">The sequence shown here is derived from an EMBL/GenBank/DDBJ whole genome shotgun (WGS) entry which is preliminary data.</text>
</comment>
<dbReference type="Proteomes" id="UP000677918">
    <property type="component" value="Unassembled WGS sequence"/>
</dbReference>
<evidence type="ECO:0000313" key="3">
    <source>
        <dbReference type="EMBL" id="GIQ67857.1"/>
    </source>
</evidence>
<proteinExistence type="predicted"/>
<sequence>MKNNYLAGVLFVLAGVLLLVWTINGKVSFFQWPTGERELLESREFDGAFQELNIQTNSTDVIVQRSDDDALRVEVYGYRSQQKHYRLEMEDTGESLQVLYRQNNRESWFGFKRGHRLVIALPDRAFRDIAVLSSSGDVSVETALEADRVKLETSSGDLRIGHVRADMFTVTTSSGDVSADATIDAAQADWHTSSGDIFVRSIQTGAFTVRTSSGELEAGTITGDSVSITGYSGDVEARNCECGLLQIELTSGDVDIDAMSGMANVEVSSGSVELNNWDLTGDSSIRASSGDVDISLLNGEQAMEIDLRAGSGSMQVALPGFETVEKTNNRLTGRIGNGGPKLTVQTSSGDISVE</sequence>
<dbReference type="AlphaFoldDB" id="A0A8J4H1T4"/>